<reference evidence="1 2" key="1">
    <citation type="submission" date="2024-01" db="EMBL/GenBank/DDBJ databases">
        <title>The complete chloroplast genome sequence of Lithospermum erythrorhizon: insights into the phylogenetic relationship among Boraginaceae species and the maternal lineages of purple gromwells.</title>
        <authorList>
            <person name="Okada T."/>
            <person name="Watanabe K."/>
        </authorList>
    </citation>
    <scope>NUCLEOTIDE SEQUENCE [LARGE SCALE GENOMIC DNA]</scope>
</reference>
<name>A0AAV3RPP8_LITER</name>
<dbReference type="PANTHER" id="PTHR35486">
    <property type="entry name" value="EXPRESSED PROTEIN"/>
    <property type="match status" value="1"/>
</dbReference>
<comment type="caution">
    <text evidence="1">The sequence shown here is derived from an EMBL/GenBank/DDBJ whole genome shotgun (WGS) entry which is preliminary data.</text>
</comment>
<gene>
    <name evidence="1" type="ORF">LIER_42441</name>
</gene>
<proteinExistence type="predicted"/>
<protein>
    <submittedName>
        <fullName evidence="1">Uncharacterized protein</fullName>
    </submittedName>
</protein>
<dbReference type="PANTHER" id="PTHR35486:SF1">
    <property type="entry name" value="OS02G0689500 PROTEIN"/>
    <property type="match status" value="1"/>
</dbReference>
<keyword evidence="2" id="KW-1185">Reference proteome</keyword>
<dbReference type="Proteomes" id="UP001454036">
    <property type="component" value="Unassembled WGS sequence"/>
</dbReference>
<dbReference type="AlphaFoldDB" id="A0AAV3RPP8"/>
<accession>A0AAV3RPP8</accession>
<evidence type="ECO:0000313" key="1">
    <source>
        <dbReference type="EMBL" id="GAA0183658.1"/>
    </source>
</evidence>
<evidence type="ECO:0000313" key="2">
    <source>
        <dbReference type="Proteomes" id="UP001454036"/>
    </source>
</evidence>
<organism evidence="1 2">
    <name type="scientific">Lithospermum erythrorhizon</name>
    <name type="common">Purple gromwell</name>
    <name type="synonym">Lithospermum officinale var. erythrorhizon</name>
    <dbReference type="NCBI Taxonomy" id="34254"/>
    <lineage>
        <taxon>Eukaryota</taxon>
        <taxon>Viridiplantae</taxon>
        <taxon>Streptophyta</taxon>
        <taxon>Embryophyta</taxon>
        <taxon>Tracheophyta</taxon>
        <taxon>Spermatophyta</taxon>
        <taxon>Magnoliopsida</taxon>
        <taxon>eudicotyledons</taxon>
        <taxon>Gunneridae</taxon>
        <taxon>Pentapetalae</taxon>
        <taxon>asterids</taxon>
        <taxon>lamiids</taxon>
        <taxon>Boraginales</taxon>
        <taxon>Boraginaceae</taxon>
        <taxon>Boraginoideae</taxon>
        <taxon>Lithospermeae</taxon>
        <taxon>Lithospermum</taxon>
    </lineage>
</organism>
<sequence length="285" mass="32972">MRCKTHITDNTSSIGVCASCLHHRLLPLLSTRHLQTTATRPHLLLPRSVSPYIPHRKSTTTTELHHHQNYQSFPAQKFFSTPQIGPNGVIIDDQMEKKKKKKKRGKFAIFSNLFKFRTGKRVAESEEAMDSVEESGIKSNMKINQTENCVISSSKYSENEYLDDNYRVESNKYVLKMKNSGGRRSDISRNEFFDDNCRVESKNDGRRSDICRNEFFDDNYRVESKNGGRRSDSYHNKFFEDNYRVESKNGERRSDSSRNVSGIGFWMSPLVSKRRDWGRKGGEGC</sequence>
<dbReference type="EMBL" id="BAABME010029438">
    <property type="protein sequence ID" value="GAA0183658.1"/>
    <property type="molecule type" value="Genomic_DNA"/>
</dbReference>